<dbReference type="PROSITE" id="PS51257">
    <property type="entry name" value="PROKAR_LIPOPROTEIN"/>
    <property type="match status" value="1"/>
</dbReference>
<reference evidence="3 4" key="1">
    <citation type="submission" date="2015-06" db="EMBL/GenBank/DDBJ databases">
        <title>Genome sequence of the organohalide-respiring Dehalogenimonas alkenigignens type strain (IP3-3T).</title>
        <authorList>
            <person name="Key T.A."/>
            <person name="Richmond D.P."/>
            <person name="Bowman K.S."/>
            <person name="Cho Y.-J."/>
            <person name="Chun J."/>
            <person name="da Costa M.S."/>
            <person name="Rainey F.A."/>
            <person name="Moe W.M."/>
        </authorList>
    </citation>
    <scope>NUCLEOTIDE SEQUENCE [LARGE SCALE GENOMIC DNA]</scope>
    <source>
        <strain evidence="3 4">IP3-3</strain>
    </source>
</reference>
<dbReference type="PANTHER" id="PTHR45726:SF3">
    <property type="entry name" value="LEUKOTRIENE A-4 HYDROLASE"/>
    <property type="match status" value="1"/>
</dbReference>
<dbReference type="Gene3D" id="1.10.390.10">
    <property type="entry name" value="Neutral Protease Domain 2"/>
    <property type="match status" value="1"/>
</dbReference>
<dbReference type="SUPFAM" id="SSF55486">
    <property type="entry name" value="Metalloproteases ('zincins'), catalytic domain"/>
    <property type="match status" value="1"/>
</dbReference>
<keyword evidence="4" id="KW-1185">Reference proteome</keyword>
<proteinExistence type="predicted"/>
<sequence length="491" mass="52865">MKIPIFLVRLFTTACIILTLAGASACGRPETALLGGSWDDLSVYRDNLIQSGEAALDSLQEASVYHMDLTIDSSLQTIGGRLQVRYTNREGEALTEIYFQLFPNSAGGSVTISEVRLDGRPVEAAVISGGTTLRVPLVRPLQPGAAVTAQLDFTVAIPRSLGGNTGLFGYFNGILTLDCFYPVIPVNDDSGWHIGPAPGGGDHTFLDTSFYLVRVRAPASLTLAASGVETARSVDGADQVVTFAAGPARDFFLAGSDKYAKVSATSGETTINSYYLPGLEGGADTALKTAAEALETFNRRLGEYPYTELDIVPLPLQGGGIGIEYPGIFGVAASVYPLELTLKTTVVHEAAHQWFYNAVGNDQINQPWLDEAVSQYFTGLFFLDTEGPAGWNRSLTEWRNFWNRAGSTPIPIGLAVGDYSLNRYGPIVYGRGPLFLNALAAEISQSAFEECFRGYYQANIWGITTTASFQAWFEACSGKDLDAIFSVWVLP</sequence>
<feature type="chain" id="PRO_5006902698" evidence="1">
    <location>
        <begin position="26"/>
        <end position="491"/>
    </location>
</feature>
<evidence type="ECO:0000259" key="2">
    <source>
        <dbReference type="Pfam" id="PF01433"/>
    </source>
</evidence>
<dbReference type="AlphaFoldDB" id="A0A0W0GKR6"/>
<dbReference type="EMBL" id="LFDV01000001">
    <property type="protein sequence ID" value="KTB49147.1"/>
    <property type="molecule type" value="Genomic_DNA"/>
</dbReference>
<dbReference type="RefSeq" id="WP_058437617.1">
    <property type="nucleotide sequence ID" value="NZ_KQ758903.1"/>
</dbReference>
<dbReference type="OrthoDB" id="9814383at2"/>
<protein>
    <submittedName>
        <fullName evidence="3">Peptidase MA superfamily</fullName>
    </submittedName>
</protein>
<dbReference type="GO" id="GO:0008237">
    <property type="term" value="F:metallopeptidase activity"/>
    <property type="evidence" value="ECO:0007669"/>
    <property type="project" value="InterPro"/>
</dbReference>
<dbReference type="PANTHER" id="PTHR45726">
    <property type="entry name" value="LEUKOTRIENE A-4 HYDROLASE"/>
    <property type="match status" value="1"/>
</dbReference>
<evidence type="ECO:0000256" key="1">
    <source>
        <dbReference type="SAM" id="SignalP"/>
    </source>
</evidence>
<dbReference type="InterPro" id="IPR014782">
    <property type="entry name" value="Peptidase_M1_dom"/>
</dbReference>
<dbReference type="STRING" id="1217799.DEALK_00590"/>
<keyword evidence="1" id="KW-0732">Signal</keyword>
<dbReference type="Pfam" id="PF01433">
    <property type="entry name" value="Peptidase_M1"/>
    <property type="match status" value="1"/>
</dbReference>
<organism evidence="3 4">
    <name type="scientific">Dehalogenimonas alkenigignens</name>
    <dbReference type="NCBI Taxonomy" id="1217799"/>
    <lineage>
        <taxon>Bacteria</taxon>
        <taxon>Bacillati</taxon>
        <taxon>Chloroflexota</taxon>
        <taxon>Dehalococcoidia</taxon>
        <taxon>Dehalococcoidales</taxon>
        <taxon>Dehalococcoidaceae</taxon>
        <taxon>Dehalogenimonas</taxon>
    </lineage>
</organism>
<evidence type="ECO:0000313" key="4">
    <source>
        <dbReference type="Proteomes" id="UP000053947"/>
    </source>
</evidence>
<feature type="domain" description="Peptidase M1 membrane alanine aminopeptidase" evidence="2">
    <location>
        <begin position="288"/>
        <end position="488"/>
    </location>
</feature>
<feature type="signal peptide" evidence="1">
    <location>
        <begin position="1"/>
        <end position="25"/>
    </location>
</feature>
<dbReference type="CDD" id="cd09604">
    <property type="entry name" value="M1_APN_like"/>
    <property type="match status" value="1"/>
</dbReference>
<dbReference type="InterPro" id="IPR034015">
    <property type="entry name" value="M1_LTA4H"/>
</dbReference>
<dbReference type="GO" id="GO:0008270">
    <property type="term" value="F:zinc ion binding"/>
    <property type="evidence" value="ECO:0007669"/>
    <property type="project" value="InterPro"/>
</dbReference>
<comment type="caution">
    <text evidence="3">The sequence shown here is derived from an EMBL/GenBank/DDBJ whole genome shotgun (WGS) entry which is preliminary data.</text>
</comment>
<name>A0A0W0GKR6_9CHLR</name>
<dbReference type="Proteomes" id="UP000053947">
    <property type="component" value="Unassembled WGS sequence"/>
</dbReference>
<evidence type="ECO:0000313" key="3">
    <source>
        <dbReference type="EMBL" id="KTB49147.1"/>
    </source>
</evidence>
<dbReference type="InterPro" id="IPR027268">
    <property type="entry name" value="Peptidase_M4/M1_CTD_sf"/>
</dbReference>
<accession>A0A0W0GKR6</accession>
<gene>
    <name evidence="3" type="ORF">DEALK_00590</name>
</gene>